<dbReference type="EMBL" id="BSBI01000010">
    <property type="protein sequence ID" value="GLF97218.1"/>
    <property type="molecule type" value="Genomic_DNA"/>
</dbReference>
<keyword evidence="1" id="KW-0472">Membrane</keyword>
<dbReference type="Proteomes" id="UP001291653">
    <property type="component" value="Unassembled WGS sequence"/>
</dbReference>
<feature type="transmembrane region" description="Helical" evidence="1">
    <location>
        <begin position="14"/>
        <end position="35"/>
    </location>
</feature>
<evidence type="ECO:0000313" key="3">
    <source>
        <dbReference type="Proteomes" id="UP001291653"/>
    </source>
</evidence>
<accession>A0ABQ5P3P3</accession>
<evidence type="ECO:0000313" key="2">
    <source>
        <dbReference type="EMBL" id="GLF97218.1"/>
    </source>
</evidence>
<reference evidence="2 3" key="1">
    <citation type="submission" date="2022-10" db="EMBL/GenBank/DDBJ databases">
        <title>Draft genome sequence of Streptomyces sp. YSPA8.</title>
        <authorList>
            <person name="Moriuchi R."/>
            <person name="Dohra H."/>
            <person name="Yamamura H."/>
            <person name="Kodani S."/>
        </authorList>
    </citation>
    <scope>NUCLEOTIDE SEQUENCE [LARGE SCALE GENOMIC DNA]</scope>
    <source>
        <strain evidence="2 3">YSPA8</strain>
    </source>
</reference>
<gene>
    <name evidence="2" type="ORF">SYYSPA8_22995</name>
</gene>
<name>A0ABQ5P3P3_9ACTN</name>
<comment type="caution">
    <text evidence="2">The sequence shown here is derived from an EMBL/GenBank/DDBJ whole genome shotgun (WGS) entry which is preliminary data.</text>
</comment>
<proteinExistence type="predicted"/>
<keyword evidence="1" id="KW-1133">Transmembrane helix</keyword>
<protein>
    <submittedName>
        <fullName evidence="2">Uncharacterized protein</fullName>
    </submittedName>
</protein>
<evidence type="ECO:0000256" key="1">
    <source>
        <dbReference type="SAM" id="Phobius"/>
    </source>
</evidence>
<sequence length="47" mass="5520">MSLRRPLRRRLRRCIATLYVLVYLGSVALLLTSVLRPRLYDSFVQAL</sequence>
<keyword evidence="3" id="KW-1185">Reference proteome</keyword>
<organism evidence="2 3">
    <name type="scientific">Streptomyces yaizuensis</name>
    <dbReference type="NCBI Taxonomy" id="2989713"/>
    <lineage>
        <taxon>Bacteria</taxon>
        <taxon>Bacillati</taxon>
        <taxon>Actinomycetota</taxon>
        <taxon>Actinomycetes</taxon>
        <taxon>Kitasatosporales</taxon>
        <taxon>Streptomycetaceae</taxon>
        <taxon>Streptomyces</taxon>
    </lineage>
</organism>
<keyword evidence="1" id="KW-0812">Transmembrane</keyword>
<dbReference type="RefSeq" id="WP_323449227.1">
    <property type="nucleotide sequence ID" value="NZ_BSBI01000010.1"/>
</dbReference>